<protein>
    <submittedName>
        <fullName evidence="2">Uncharacterized protein</fullName>
    </submittedName>
</protein>
<accession>A0A9W9ZJR2</accession>
<organism evidence="2 3">
    <name type="scientific">Desmophyllum pertusum</name>
    <dbReference type="NCBI Taxonomy" id="174260"/>
    <lineage>
        <taxon>Eukaryota</taxon>
        <taxon>Metazoa</taxon>
        <taxon>Cnidaria</taxon>
        <taxon>Anthozoa</taxon>
        <taxon>Hexacorallia</taxon>
        <taxon>Scleractinia</taxon>
        <taxon>Caryophylliina</taxon>
        <taxon>Caryophylliidae</taxon>
        <taxon>Desmophyllum</taxon>
    </lineage>
</organism>
<dbReference type="EMBL" id="MU825933">
    <property type="protein sequence ID" value="KAJ7382204.1"/>
    <property type="molecule type" value="Genomic_DNA"/>
</dbReference>
<comment type="caution">
    <text evidence="2">The sequence shown here is derived from an EMBL/GenBank/DDBJ whole genome shotgun (WGS) entry which is preliminary data.</text>
</comment>
<dbReference type="AlphaFoldDB" id="A0A9W9ZJR2"/>
<dbReference type="Proteomes" id="UP001163046">
    <property type="component" value="Unassembled WGS sequence"/>
</dbReference>
<sequence length="109" mass="11589">MRERAGLAGKPAVFIRVATACLRVRTADDESDGEGDGADPGGRPTGGQPKAAEEKSRKRKRCQKGVFFGFFLRSGQEGSRSYAYAPLSPVLLPALRPGRDQPVADPMGA</sequence>
<evidence type="ECO:0000313" key="2">
    <source>
        <dbReference type="EMBL" id="KAJ7382204.1"/>
    </source>
</evidence>
<proteinExistence type="predicted"/>
<name>A0A9W9ZJR2_9CNID</name>
<evidence type="ECO:0000313" key="3">
    <source>
        <dbReference type="Proteomes" id="UP001163046"/>
    </source>
</evidence>
<gene>
    <name evidence="2" type="ORF">OS493_036403</name>
</gene>
<feature type="region of interest" description="Disordered" evidence="1">
    <location>
        <begin position="25"/>
        <end position="58"/>
    </location>
</feature>
<evidence type="ECO:0000256" key="1">
    <source>
        <dbReference type="SAM" id="MobiDB-lite"/>
    </source>
</evidence>
<reference evidence="2" key="1">
    <citation type="submission" date="2023-01" db="EMBL/GenBank/DDBJ databases">
        <title>Genome assembly of the deep-sea coral Lophelia pertusa.</title>
        <authorList>
            <person name="Herrera S."/>
            <person name="Cordes E."/>
        </authorList>
    </citation>
    <scope>NUCLEOTIDE SEQUENCE</scope>
    <source>
        <strain evidence="2">USNM1676648</strain>
        <tissue evidence="2">Polyp</tissue>
    </source>
</reference>
<keyword evidence="3" id="KW-1185">Reference proteome</keyword>